<evidence type="ECO:0000256" key="4">
    <source>
        <dbReference type="ARBA" id="ARBA00022475"/>
    </source>
</evidence>
<organism evidence="9 10">
    <name type="scientific">Bradyrhizobium lablabi</name>
    <dbReference type="NCBI Taxonomy" id="722472"/>
    <lineage>
        <taxon>Bacteria</taxon>
        <taxon>Pseudomonadati</taxon>
        <taxon>Pseudomonadota</taxon>
        <taxon>Alphaproteobacteria</taxon>
        <taxon>Hyphomicrobiales</taxon>
        <taxon>Nitrobacteraceae</taxon>
        <taxon>Bradyrhizobium</taxon>
    </lineage>
</organism>
<feature type="transmembrane region" description="Helical" evidence="8">
    <location>
        <begin position="46"/>
        <end position="63"/>
    </location>
</feature>
<dbReference type="PANTHER" id="PTHR30269:SF37">
    <property type="entry name" value="MEMBRANE TRANSPORTER PROTEIN"/>
    <property type="match status" value="1"/>
</dbReference>
<evidence type="ECO:0000256" key="6">
    <source>
        <dbReference type="ARBA" id="ARBA00022989"/>
    </source>
</evidence>
<dbReference type="PANTHER" id="PTHR30269">
    <property type="entry name" value="TRANSMEMBRANE PROTEIN YFCA"/>
    <property type="match status" value="1"/>
</dbReference>
<reference evidence="9 10" key="1">
    <citation type="submission" date="2014-03" db="EMBL/GenBank/DDBJ databases">
        <title>Bradyrhizobium valentinum sp. nov., isolated from effective nodules of Lupinus mariae-josephae, a lupine endemic of basic-lime soils in Eastern Spain.</title>
        <authorList>
            <person name="Duran D."/>
            <person name="Rey L."/>
            <person name="Navarro A."/>
            <person name="Busquets A."/>
            <person name="Imperial J."/>
            <person name="Ruiz-Argueso T."/>
        </authorList>
    </citation>
    <scope>NUCLEOTIDE SEQUENCE [LARGE SCALE GENOMIC DNA]</scope>
    <source>
        <strain evidence="9 10">CCBAU 23086</strain>
    </source>
</reference>
<feature type="transmembrane region" description="Helical" evidence="8">
    <location>
        <begin position="199"/>
        <end position="219"/>
    </location>
</feature>
<keyword evidence="3" id="KW-0813">Transport</keyword>
<gene>
    <name evidence="9" type="ORF">CQ14_22860</name>
</gene>
<evidence type="ECO:0000256" key="7">
    <source>
        <dbReference type="ARBA" id="ARBA00023136"/>
    </source>
</evidence>
<comment type="subcellular location">
    <subcellularLocation>
        <location evidence="1 8">Cell membrane</location>
        <topology evidence="1 8">Multi-pass membrane protein</topology>
    </subcellularLocation>
</comment>
<dbReference type="RefSeq" id="WP_057858910.1">
    <property type="nucleotide sequence ID" value="NZ_LLYB01000066.1"/>
</dbReference>
<evidence type="ECO:0000256" key="8">
    <source>
        <dbReference type="RuleBase" id="RU363041"/>
    </source>
</evidence>
<evidence type="ECO:0000256" key="2">
    <source>
        <dbReference type="ARBA" id="ARBA00009142"/>
    </source>
</evidence>
<proteinExistence type="inferred from homology"/>
<dbReference type="Proteomes" id="UP000051660">
    <property type="component" value="Unassembled WGS sequence"/>
</dbReference>
<sequence>MDGTTLELALFLLATFAGALVAGLSGFAFGLIASAIWLYILTPLQTATLIIAFGLIVQGYSVWKLRGALDWRKLWSFMAGAAFGVPVGVSVLTWANPAHVRMGVGAFLVLYSLYALLRPAIAPVKAGGALADAGIGFLNGVLGGITGLAGILVTIWCSLRGWPKDVQRTVFQPVAVAIFLMSALWIGAKGAITPDTIKLFLIGLPVLFAGTWAGLKLYGRLDEASFRRVVLVLLLVSGAVLIT</sequence>
<feature type="transmembrane region" description="Helical" evidence="8">
    <location>
        <begin position="12"/>
        <end position="40"/>
    </location>
</feature>
<dbReference type="AlphaFoldDB" id="A0A0R3N0G3"/>
<dbReference type="EMBL" id="LLYB01000066">
    <property type="protein sequence ID" value="KRR23871.1"/>
    <property type="molecule type" value="Genomic_DNA"/>
</dbReference>
<protein>
    <recommendedName>
        <fullName evidence="8">Probable membrane transporter protein</fullName>
    </recommendedName>
</protein>
<feature type="transmembrane region" description="Helical" evidence="8">
    <location>
        <begin position="100"/>
        <end position="117"/>
    </location>
</feature>
<name>A0A0R3N0G3_9BRAD</name>
<evidence type="ECO:0000256" key="5">
    <source>
        <dbReference type="ARBA" id="ARBA00022692"/>
    </source>
</evidence>
<evidence type="ECO:0000256" key="3">
    <source>
        <dbReference type="ARBA" id="ARBA00022448"/>
    </source>
</evidence>
<accession>A0A0R3N0G3</accession>
<keyword evidence="5 8" id="KW-0812">Transmembrane</keyword>
<evidence type="ECO:0000313" key="9">
    <source>
        <dbReference type="EMBL" id="KRR23871.1"/>
    </source>
</evidence>
<keyword evidence="4 8" id="KW-1003">Cell membrane</keyword>
<evidence type="ECO:0000313" key="10">
    <source>
        <dbReference type="Proteomes" id="UP000051660"/>
    </source>
</evidence>
<comment type="similarity">
    <text evidence="2 8">Belongs to the 4-toluene sulfonate uptake permease (TSUP) (TC 2.A.102) family.</text>
</comment>
<dbReference type="OrthoDB" id="8421744at2"/>
<dbReference type="Pfam" id="PF01925">
    <property type="entry name" value="TauE"/>
    <property type="match status" value="1"/>
</dbReference>
<feature type="transmembrane region" description="Helical" evidence="8">
    <location>
        <begin position="129"/>
        <end position="155"/>
    </location>
</feature>
<dbReference type="InterPro" id="IPR052017">
    <property type="entry name" value="TSUP"/>
</dbReference>
<feature type="transmembrane region" description="Helical" evidence="8">
    <location>
        <begin position="225"/>
        <end position="242"/>
    </location>
</feature>
<dbReference type="GO" id="GO:0005886">
    <property type="term" value="C:plasma membrane"/>
    <property type="evidence" value="ECO:0007669"/>
    <property type="project" value="UniProtKB-SubCell"/>
</dbReference>
<evidence type="ECO:0000256" key="1">
    <source>
        <dbReference type="ARBA" id="ARBA00004651"/>
    </source>
</evidence>
<comment type="caution">
    <text evidence="9">The sequence shown here is derived from an EMBL/GenBank/DDBJ whole genome shotgun (WGS) entry which is preliminary data.</text>
</comment>
<keyword evidence="6 8" id="KW-1133">Transmembrane helix</keyword>
<dbReference type="InterPro" id="IPR002781">
    <property type="entry name" value="TM_pro_TauE-like"/>
</dbReference>
<feature type="transmembrane region" description="Helical" evidence="8">
    <location>
        <begin position="170"/>
        <end position="187"/>
    </location>
</feature>
<keyword evidence="7 8" id="KW-0472">Membrane</keyword>
<feature type="transmembrane region" description="Helical" evidence="8">
    <location>
        <begin position="75"/>
        <end position="94"/>
    </location>
</feature>